<sequence length="180" mass="20173">NKVVSKKAEKVLLVGSGEQLSAEFEFVALVDLTRSNGVKVILEERFFVLKGFPVEEILSYPLLKSLGLIDMDLWLELGESAEVEEEETEFLEGEISDPALVPPFEIELVSSDIECFPPRRIKSAQKEAIMKMRQGLIRPSCSPVTTSWDYRWTLIEEVIAHKRIQGVTVLPVLAELSAPS</sequence>
<dbReference type="Proteomes" id="UP001057375">
    <property type="component" value="Unassembled WGS sequence"/>
</dbReference>
<gene>
    <name evidence="1" type="ORF">ADUPG1_011335</name>
</gene>
<organism evidence="1 2">
    <name type="scientific">Aduncisulcus paluster</name>
    <dbReference type="NCBI Taxonomy" id="2918883"/>
    <lineage>
        <taxon>Eukaryota</taxon>
        <taxon>Metamonada</taxon>
        <taxon>Carpediemonas-like organisms</taxon>
        <taxon>Aduncisulcus</taxon>
    </lineage>
</organism>
<evidence type="ECO:0000313" key="1">
    <source>
        <dbReference type="EMBL" id="GKT18577.1"/>
    </source>
</evidence>
<proteinExistence type="predicted"/>
<protein>
    <submittedName>
        <fullName evidence="1">Uncharacterized protein</fullName>
    </submittedName>
</protein>
<evidence type="ECO:0000313" key="2">
    <source>
        <dbReference type="Proteomes" id="UP001057375"/>
    </source>
</evidence>
<dbReference type="EMBL" id="BQXS01011961">
    <property type="protein sequence ID" value="GKT18577.1"/>
    <property type="molecule type" value="Genomic_DNA"/>
</dbReference>
<feature type="non-terminal residue" evidence="1">
    <location>
        <position position="1"/>
    </location>
</feature>
<accession>A0ABQ5JYP0</accession>
<comment type="caution">
    <text evidence="1">The sequence shown here is derived from an EMBL/GenBank/DDBJ whole genome shotgun (WGS) entry which is preliminary data.</text>
</comment>
<reference evidence="1" key="1">
    <citation type="submission" date="2022-03" db="EMBL/GenBank/DDBJ databases">
        <title>Draft genome sequence of Aduncisulcus paluster, a free-living microaerophilic Fornicata.</title>
        <authorList>
            <person name="Yuyama I."/>
            <person name="Kume K."/>
            <person name="Tamura T."/>
            <person name="Inagaki Y."/>
            <person name="Hashimoto T."/>
        </authorList>
    </citation>
    <scope>NUCLEOTIDE SEQUENCE</scope>
    <source>
        <strain evidence="1">NY0171</strain>
    </source>
</reference>
<name>A0ABQ5JYP0_9EUKA</name>
<keyword evidence="2" id="KW-1185">Reference proteome</keyword>